<dbReference type="Proteomes" id="UP000198984">
    <property type="component" value="Unassembled WGS sequence"/>
</dbReference>
<dbReference type="Gene3D" id="2.60.120.260">
    <property type="entry name" value="Galactose-binding domain-like"/>
    <property type="match status" value="1"/>
</dbReference>
<name>A0A1H8F572_9BACT</name>
<organism evidence="1 2">
    <name type="scientific">Chitinophaga rupis</name>
    <dbReference type="NCBI Taxonomy" id="573321"/>
    <lineage>
        <taxon>Bacteria</taxon>
        <taxon>Pseudomonadati</taxon>
        <taxon>Bacteroidota</taxon>
        <taxon>Chitinophagia</taxon>
        <taxon>Chitinophagales</taxon>
        <taxon>Chitinophagaceae</taxon>
        <taxon>Chitinophaga</taxon>
    </lineage>
</organism>
<evidence type="ECO:0000313" key="1">
    <source>
        <dbReference type="EMBL" id="SEN26933.1"/>
    </source>
</evidence>
<evidence type="ECO:0000313" key="2">
    <source>
        <dbReference type="Proteomes" id="UP000198984"/>
    </source>
</evidence>
<proteinExistence type="predicted"/>
<dbReference type="STRING" id="573321.SAMN04488505_109112"/>
<dbReference type="AlphaFoldDB" id="A0A1H8F572"/>
<accession>A0A1H8F572</accession>
<gene>
    <name evidence="1" type="ORF">SAMN04488505_109112</name>
</gene>
<protein>
    <submittedName>
        <fullName evidence="1">Uncharacterized protein</fullName>
    </submittedName>
</protein>
<keyword evidence="2" id="KW-1185">Reference proteome</keyword>
<dbReference type="EMBL" id="FOBB01000009">
    <property type="protein sequence ID" value="SEN26933.1"/>
    <property type="molecule type" value="Genomic_DNA"/>
</dbReference>
<sequence length="814" mass="90309">MMSVINKILIVITLLVCLFSGMAVAQKVTVWRLQQMADGTETLIKYDSIITRKSSALPPKKTVAKSLTMAAAAGTSCTCTCLKPLFDYLIASHRLFIPATDNILVSTLVQDANDAGYALDYRICNVLSDNINKPFFALTTDAVSTVYKARIGDCVVSLKSLNSNPVNFWGLVSNECTGDGKITYQGGNVINKTFQVTEAMTLYNISQSDHVFTDPFYTTGNVTTQNGYQNLVKDTLSQKMVGAYEYNKNTAPEGSKESYTVFTNFRFGGVENIPANAVIQTATLKLYAYPGGFMPPVYPNAHTTSAEAGFFSTCLVVPGLQWHNTTTSGDTLTRTWLSFDNFRLDITSHFQDITFNALDQVNFWKQNENRGFSITSRIASGNPAAYGTFCSQRYSDPAKRPALDVTYVVPVEEGTTTAQLQVDSCYTCTTVTSGICYSAVTDVSVNPYVYSLAGNWRPYRAYTYYDTRATPPFQAKTNIRQDGQLPLFIPFWNIQSDKLMLPQYDELKWVWNSESTLFNRKGFELENKDPLGRYNTGLYGYDYTLPVAVVQNSRYRESAFDGFEDYFFEPVICDNACASGRNFDFSTYRDDLDTLEKHTGKYSLRVAAGTSIGVSAPLVADDNNTFGLSFNTANSDCGDSKVVLKSVRATADALLPVFSPLSDKQVLVSAWVKEAQDCHCQSYANSQIGIVIEQAAGNTTVIAKPSGNIIEGWQRIEQVVNIPAGATRISINLQSTGSVIAHFDDVRVHPFNANMKSFVYNPVTLRLMAELDENNYATFYEYDDDGTLIRLKKETERGIKTIKETRTALLKEDQ</sequence>
<reference evidence="1" key="1">
    <citation type="submission" date="2016-10" db="EMBL/GenBank/DDBJ databases">
        <authorList>
            <person name="de Groot N.N."/>
        </authorList>
    </citation>
    <scope>NUCLEOTIDE SEQUENCE [LARGE SCALE GENOMIC DNA]</scope>
    <source>
        <strain evidence="1">DSM 21039</strain>
    </source>
</reference>